<evidence type="ECO:0000313" key="1">
    <source>
        <dbReference type="EMBL" id="TQM44969.1"/>
    </source>
</evidence>
<dbReference type="AlphaFoldDB" id="A0A543GFV9"/>
<proteinExistence type="predicted"/>
<dbReference type="InterPro" id="IPR009409">
    <property type="entry name" value="DUF1059"/>
</dbReference>
<sequence>MTRQVRCECGYTARGQDDDEVIALILAHVAAEHPELGATETADDVRDWIELVPD</sequence>
<gene>
    <name evidence="1" type="ORF">FB388_2358</name>
</gene>
<keyword evidence="2" id="KW-1185">Reference proteome</keyword>
<dbReference type="EMBL" id="VFPH01000001">
    <property type="protein sequence ID" value="TQM44969.1"/>
    <property type="molecule type" value="Genomic_DNA"/>
</dbReference>
<dbReference type="OrthoDB" id="5244574at2"/>
<comment type="caution">
    <text evidence="1">The sequence shown here is derived from an EMBL/GenBank/DDBJ whole genome shotgun (WGS) entry which is preliminary data.</text>
</comment>
<organism evidence="1 2">
    <name type="scientific">Pseudonocardia cypriaca</name>
    <dbReference type="NCBI Taxonomy" id="882449"/>
    <lineage>
        <taxon>Bacteria</taxon>
        <taxon>Bacillati</taxon>
        <taxon>Actinomycetota</taxon>
        <taxon>Actinomycetes</taxon>
        <taxon>Pseudonocardiales</taxon>
        <taxon>Pseudonocardiaceae</taxon>
        <taxon>Pseudonocardia</taxon>
    </lineage>
</organism>
<name>A0A543GFV9_9PSEU</name>
<dbReference type="Proteomes" id="UP000319818">
    <property type="component" value="Unassembled WGS sequence"/>
</dbReference>
<protein>
    <submittedName>
        <fullName evidence="1">Uncharacterized protein DUF1059</fullName>
    </submittedName>
</protein>
<reference evidence="1 2" key="1">
    <citation type="submission" date="2019-06" db="EMBL/GenBank/DDBJ databases">
        <title>Sequencing the genomes of 1000 actinobacteria strains.</title>
        <authorList>
            <person name="Klenk H.-P."/>
        </authorList>
    </citation>
    <scope>NUCLEOTIDE SEQUENCE [LARGE SCALE GENOMIC DNA]</scope>
    <source>
        <strain evidence="1 2">DSM 45511</strain>
    </source>
</reference>
<evidence type="ECO:0000313" key="2">
    <source>
        <dbReference type="Proteomes" id="UP000319818"/>
    </source>
</evidence>
<dbReference type="Pfam" id="PF06348">
    <property type="entry name" value="DUF1059"/>
    <property type="match status" value="1"/>
</dbReference>
<dbReference type="RefSeq" id="WP_142100211.1">
    <property type="nucleotide sequence ID" value="NZ_VFPH01000001.1"/>
</dbReference>
<accession>A0A543GFV9</accession>